<feature type="transmembrane region" description="Helical" evidence="7">
    <location>
        <begin position="660"/>
        <end position="688"/>
    </location>
</feature>
<comment type="subcellular location">
    <subcellularLocation>
        <location evidence="1">Cell membrane</location>
        <topology evidence="1">Multi-pass membrane protein</topology>
    </subcellularLocation>
</comment>
<evidence type="ECO:0000259" key="9">
    <source>
        <dbReference type="PROSITE" id="PS50929"/>
    </source>
</evidence>
<feature type="transmembrane region" description="Helical" evidence="7">
    <location>
        <begin position="694"/>
        <end position="715"/>
    </location>
</feature>
<protein>
    <submittedName>
        <fullName evidence="10">ABC transporter ATP-binding protein</fullName>
    </submittedName>
</protein>
<keyword evidence="2 7" id="KW-0812">Transmembrane</keyword>
<dbReference type="InterPro" id="IPR036640">
    <property type="entry name" value="ABC1_TM_sf"/>
</dbReference>
<dbReference type="PROSITE" id="PS00211">
    <property type="entry name" value="ABC_TRANSPORTER_1"/>
    <property type="match status" value="1"/>
</dbReference>
<dbReference type="PANTHER" id="PTHR43394">
    <property type="entry name" value="ATP-DEPENDENT PERMEASE MDL1, MITOCHONDRIAL"/>
    <property type="match status" value="1"/>
</dbReference>
<evidence type="ECO:0000256" key="7">
    <source>
        <dbReference type="SAM" id="Phobius"/>
    </source>
</evidence>
<dbReference type="Pfam" id="PF00664">
    <property type="entry name" value="ABC_membrane"/>
    <property type="match status" value="2"/>
</dbReference>
<feature type="domain" description="ABC transmembrane type-1" evidence="9">
    <location>
        <begin position="660"/>
        <end position="941"/>
    </location>
</feature>
<feature type="transmembrane region" description="Helical" evidence="7">
    <location>
        <begin position="21"/>
        <end position="47"/>
    </location>
</feature>
<dbReference type="SUPFAM" id="SSF52540">
    <property type="entry name" value="P-loop containing nucleoside triphosphate hydrolases"/>
    <property type="match status" value="2"/>
</dbReference>
<feature type="transmembrane region" description="Helical" evidence="7">
    <location>
        <begin position="141"/>
        <end position="162"/>
    </location>
</feature>
<dbReference type="RefSeq" id="WP_094723159.1">
    <property type="nucleotide sequence ID" value="NZ_MWWS01000006.1"/>
</dbReference>
<feature type="transmembrane region" description="Helical" evidence="7">
    <location>
        <begin position="780"/>
        <end position="813"/>
    </location>
</feature>
<comment type="caution">
    <text evidence="10">The sequence shown here is derived from an EMBL/GenBank/DDBJ whole genome shotgun (WGS) entry which is preliminary data.</text>
</comment>
<evidence type="ECO:0000256" key="5">
    <source>
        <dbReference type="ARBA" id="ARBA00022989"/>
    </source>
</evidence>
<evidence type="ECO:0000256" key="2">
    <source>
        <dbReference type="ARBA" id="ARBA00022692"/>
    </source>
</evidence>
<evidence type="ECO:0000256" key="3">
    <source>
        <dbReference type="ARBA" id="ARBA00022741"/>
    </source>
</evidence>
<dbReference type="SUPFAM" id="SSF90123">
    <property type="entry name" value="ABC transporter transmembrane region"/>
    <property type="match status" value="2"/>
</dbReference>
<dbReference type="InterPro" id="IPR027417">
    <property type="entry name" value="P-loop_NTPase"/>
</dbReference>
<feature type="transmembrane region" description="Helical" evidence="7">
    <location>
        <begin position="916"/>
        <end position="934"/>
    </location>
</feature>
<feature type="transmembrane region" description="Helical" evidence="7">
    <location>
        <begin position="168"/>
        <end position="185"/>
    </location>
</feature>
<reference evidence="10 11" key="1">
    <citation type="journal article" date="2017" name="BMC Genomics">
        <title>Comparative genomic and phylogenomic analyses of the Bifidobacteriaceae family.</title>
        <authorList>
            <person name="Lugli G.A."/>
            <person name="Milani C."/>
            <person name="Turroni F."/>
            <person name="Duranti S."/>
            <person name="Mancabelli L."/>
            <person name="Mangifesta M."/>
            <person name="Ferrario C."/>
            <person name="Modesto M."/>
            <person name="Mattarelli P."/>
            <person name="Jiri K."/>
            <person name="van Sinderen D."/>
            <person name="Ventura M."/>
        </authorList>
    </citation>
    <scope>NUCLEOTIDE SEQUENCE [LARGE SCALE GENOMIC DNA]</scope>
    <source>
        <strain evidence="10 11">DSM 22924</strain>
    </source>
</reference>
<dbReference type="OrthoDB" id="9806127at2"/>
<dbReference type="InterPro" id="IPR011527">
    <property type="entry name" value="ABC1_TM_dom"/>
</dbReference>
<name>A0A261EQF2_9BIFI</name>
<dbReference type="EMBL" id="MWWS01000006">
    <property type="protein sequence ID" value="OZG49088.1"/>
    <property type="molecule type" value="Genomic_DNA"/>
</dbReference>
<dbReference type="PROSITE" id="PS50929">
    <property type="entry name" value="ABC_TM1F"/>
    <property type="match status" value="2"/>
</dbReference>
<evidence type="ECO:0000259" key="8">
    <source>
        <dbReference type="PROSITE" id="PS50893"/>
    </source>
</evidence>
<feature type="domain" description="ABC transporter" evidence="8">
    <location>
        <begin position="365"/>
        <end position="598"/>
    </location>
</feature>
<feature type="transmembrane region" description="Helical" evidence="7">
    <location>
        <begin position="255"/>
        <end position="276"/>
    </location>
</feature>
<evidence type="ECO:0000256" key="4">
    <source>
        <dbReference type="ARBA" id="ARBA00022840"/>
    </source>
</evidence>
<evidence type="ECO:0000313" key="10">
    <source>
        <dbReference type="EMBL" id="OZG49088.1"/>
    </source>
</evidence>
<keyword evidence="11" id="KW-1185">Reference proteome</keyword>
<accession>A0A261EQF2</accession>
<evidence type="ECO:0000256" key="6">
    <source>
        <dbReference type="ARBA" id="ARBA00023136"/>
    </source>
</evidence>
<dbReference type="CDD" id="cd03228">
    <property type="entry name" value="ABCC_MRP_Like"/>
    <property type="match status" value="1"/>
</dbReference>
<proteinExistence type="predicted"/>
<dbReference type="GO" id="GO:0005524">
    <property type="term" value="F:ATP binding"/>
    <property type="evidence" value="ECO:0007669"/>
    <property type="project" value="UniProtKB-KW"/>
</dbReference>
<organism evidence="10 11">
    <name type="scientific">Bombiscardovia coagulans</name>
    <dbReference type="NCBI Taxonomy" id="686666"/>
    <lineage>
        <taxon>Bacteria</taxon>
        <taxon>Bacillati</taxon>
        <taxon>Actinomycetota</taxon>
        <taxon>Actinomycetes</taxon>
        <taxon>Bifidobacteriales</taxon>
        <taxon>Bifidobacteriaceae</taxon>
        <taxon>Bombiscardovia</taxon>
    </lineage>
</organism>
<feature type="transmembrane region" description="Helical" evidence="7">
    <location>
        <begin position="885"/>
        <end position="904"/>
    </location>
</feature>
<evidence type="ECO:0000256" key="1">
    <source>
        <dbReference type="ARBA" id="ARBA00004651"/>
    </source>
</evidence>
<gene>
    <name evidence="10" type="ORF">BOCO_1148</name>
</gene>
<feature type="domain" description="ABC transporter" evidence="8">
    <location>
        <begin position="975"/>
        <end position="1194"/>
    </location>
</feature>
<dbReference type="Gene3D" id="3.40.50.300">
    <property type="entry name" value="P-loop containing nucleotide triphosphate hydrolases"/>
    <property type="match status" value="2"/>
</dbReference>
<evidence type="ECO:0000313" key="11">
    <source>
        <dbReference type="Proteomes" id="UP000216004"/>
    </source>
</evidence>
<dbReference type="PROSITE" id="PS50893">
    <property type="entry name" value="ABC_TRANSPORTER_2"/>
    <property type="match status" value="2"/>
</dbReference>
<dbReference type="GO" id="GO:0016887">
    <property type="term" value="F:ATP hydrolysis activity"/>
    <property type="evidence" value="ECO:0007669"/>
    <property type="project" value="InterPro"/>
</dbReference>
<dbReference type="SMART" id="SM00382">
    <property type="entry name" value="AAA"/>
    <property type="match status" value="2"/>
</dbReference>
<dbReference type="InterPro" id="IPR017871">
    <property type="entry name" value="ABC_transporter-like_CS"/>
</dbReference>
<keyword evidence="5 7" id="KW-1133">Transmembrane helix</keyword>
<dbReference type="GO" id="GO:0015421">
    <property type="term" value="F:ABC-type oligopeptide transporter activity"/>
    <property type="evidence" value="ECO:0007669"/>
    <property type="project" value="TreeGrafter"/>
</dbReference>
<dbReference type="AlphaFoldDB" id="A0A261EQF2"/>
<dbReference type="Gene3D" id="1.20.1560.10">
    <property type="entry name" value="ABC transporter type 1, transmembrane domain"/>
    <property type="match status" value="2"/>
</dbReference>
<dbReference type="PANTHER" id="PTHR43394:SF1">
    <property type="entry name" value="ATP-BINDING CASSETTE SUB-FAMILY B MEMBER 10, MITOCHONDRIAL"/>
    <property type="match status" value="1"/>
</dbReference>
<keyword evidence="4 10" id="KW-0067">ATP-binding</keyword>
<dbReference type="InterPro" id="IPR039421">
    <property type="entry name" value="Type_1_exporter"/>
</dbReference>
<dbReference type="InterPro" id="IPR003593">
    <property type="entry name" value="AAA+_ATPase"/>
</dbReference>
<keyword evidence="3" id="KW-0547">Nucleotide-binding</keyword>
<feature type="domain" description="ABC transmembrane type-1" evidence="9">
    <location>
        <begin position="18"/>
        <end position="300"/>
    </location>
</feature>
<feature type="transmembrane region" description="Helical" evidence="7">
    <location>
        <begin position="53"/>
        <end position="74"/>
    </location>
</feature>
<dbReference type="GO" id="GO:0005886">
    <property type="term" value="C:plasma membrane"/>
    <property type="evidence" value="ECO:0007669"/>
    <property type="project" value="UniProtKB-SubCell"/>
</dbReference>
<dbReference type="InterPro" id="IPR003439">
    <property type="entry name" value="ABC_transporter-like_ATP-bd"/>
</dbReference>
<dbReference type="Pfam" id="PF00005">
    <property type="entry name" value="ABC_tran"/>
    <property type="match status" value="2"/>
</dbReference>
<sequence>MISKELLKLPGTDLRRSILMGILQAIGSLAEILLLLIAFFGLTQIFGIIPPSWIALFTLDPVTTIIWLLSLTAIKALSDMIANQTSLSISDQLSAELSSDLYQSLFNTQQAVVDIPKGREETSDQSMAMLSTEGIKSISDYFTTFLPTLIQSLLMIVVAALVLIPLNWAAGLIIMLGMLLLPLSANMMRSKQVAEQVAHLKKYNHIGIRFEEALRGLTTLKIFHADQSEADKLSEDSEGFRKVTMKLLAGQLRSLIGSDGVIYLSTILATLVTIFMDRMNPLNMLTAIVVAIVGIRLFGPERQMVYYTHAATVAIKQGKAVAAVRADLSSKQTTAEHTGDSQFDTTQSIATNGEFENTQILSTGVALNNLSFSYPSGFQALEDITLDLPTTGHYGLVGASGSGKSTLTSLLAGRLPGYEGSLTIDGKEVSGLAQEQLISLITVVKGSDHLFAGTVRSNLDPAGLEYSNEDLTRVLLETDLQELLDERGGLDSPIEQSGANLSGGQRQRLIIARALLRHSPIYIFDEATSAVDREHDQSLAALMNKLSKEALVITITHRLASVRQADCIFMLDKGHIIQSGSFEQLTLQPGLFAQQWQEQNRLEQLSSQGQPFTAISASTRSNTTVDESVDGPTIAPTGTLATMKRLLEFMRPLMPIEIRAIVCGTLGHLCSIGTLICGSAAILGVFIGDTSLSQYWRIFAATAVVMALMRGPLAYGEQFFNHQMAFSALRDIRNTVFDKMRSLAPAVLAKRGRGNLVTVITHDIELLEIFYAHTLSPIAIAIFTAVINTIVIFCLNPFLGLFALVCYLTLLIVPALSADPNYQVALEERNAQGSLHTLLLESLEGRSELIGLGAASNTRKRLNEATDTMLDARNQTGLNAGWNNLFTQIFTLLAFTAFCIVGIFTAFRGQISFQELIIAFVGFAASFAPITSVARLSAGIQPTLAAAKRVFSLLDEKPAVTENTDGTAVASFTGINAQDLSFSYSDQADNTKPILNGISFDIQPGTVVGVQGDNGSGKTTLIDLLMHFRERSGGQLTISDQPIESIRTADLRNLETLVSQDTFIFSQSLAENIAIARPDASTEEIVQAAQQARLDDVIAQLPDGLEHVLSANGSELSEGQKQRVAVARAFLSQAPFLALDEPTSNMDALLEGKIIDALVSNQQGKTYLIVSHRPAVLAHAQKLLTLSNGQLTED</sequence>
<keyword evidence="6 7" id="KW-0472">Membrane</keyword>
<dbReference type="Proteomes" id="UP000216004">
    <property type="component" value="Unassembled WGS sequence"/>
</dbReference>